<dbReference type="AlphaFoldDB" id="A0A3N2GUE5"/>
<organism evidence="1 2">
    <name type="scientific">Amycolatopsis thermoflava</name>
    <dbReference type="NCBI Taxonomy" id="84480"/>
    <lineage>
        <taxon>Bacteria</taxon>
        <taxon>Bacillati</taxon>
        <taxon>Actinomycetota</taxon>
        <taxon>Actinomycetes</taxon>
        <taxon>Pseudonocardiales</taxon>
        <taxon>Pseudonocardiaceae</taxon>
        <taxon>Amycolatopsis</taxon>
        <taxon>Amycolatopsis methanolica group</taxon>
    </lineage>
</organism>
<reference evidence="1 2" key="1">
    <citation type="submission" date="2018-11" db="EMBL/GenBank/DDBJ databases">
        <title>Sequencing the genomes of 1000 actinobacteria strains.</title>
        <authorList>
            <person name="Klenk H.-P."/>
        </authorList>
    </citation>
    <scope>NUCLEOTIDE SEQUENCE [LARGE SCALE GENOMIC DNA]</scope>
    <source>
        <strain evidence="1 2">DSM 44348</strain>
    </source>
</reference>
<keyword evidence="2" id="KW-1185">Reference proteome</keyword>
<sequence length="66" mass="7630">MLRRHDETPRWGYCEGCRRWIFAGSWRRSRCPVCRTAVSVLEQAADDAFYVELEIPVPAGADEPVF</sequence>
<dbReference type="Proteomes" id="UP000274843">
    <property type="component" value="Unassembled WGS sequence"/>
</dbReference>
<name>A0A3N2GUE5_9PSEU</name>
<dbReference type="GeneID" id="301843335"/>
<dbReference type="EMBL" id="RKHY01000001">
    <property type="protein sequence ID" value="ROS39605.1"/>
    <property type="molecule type" value="Genomic_DNA"/>
</dbReference>
<dbReference type="RefSeq" id="WP_027931902.1">
    <property type="nucleotide sequence ID" value="NZ_CBDRBK010000042.1"/>
</dbReference>
<evidence type="ECO:0000313" key="1">
    <source>
        <dbReference type="EMBL" id="ROS39605.1"/>
    </source>
</evidence>
<proteinExistence type="predicted"/>
<accession>A0A3N2GUE5</accession>
<protein>
    <submittedName>
        <fullName evidence="1">Uncharacterized protein</fullName>
    </submittedName>
</protein>
<comment type="caution">
    <text evidence="1">The sequence shown here is derived from an EMBL/GenBank/DDBJ whole genome shotgun (WGS) entry which is preliminary data.</text>
</comment>
<gene>
    <name evidence="1" type="ORF">EDD35_1914</name>
</gene>
<evidence type="ECO:0000313" key="2">
    <source>
        <dbReference type="Proteomes" id="UP000274843"/>
    </source>
</evidence>